<dbReference type="Pfam" id="PF19054">
    <property type="entry name" value="DUF5753"/>
    <property type="match status" value="1"/>
</dbReference>
<dbReference type="EMBL" id="BOOC01000009">
    <property type="protein sequence ID" value="GIH39586.1"/>
    <property type="molecule type" value="Genomic_DNA"/>
</dbReference>
<sequence length="286" mass="32250">MAGTNVTLRRRQLANRLREMRHGSGMTVEQVAERLLCSPAKISRIETAQRGVSQRDVRDLCGIYGVTDESVLNQLMTWAREAREPGLRQQWGDLGDDAIYTYADLESAAVAITEFQTAYVPGLLQTEDYARALIAGMLPRIGDDYRERRVEARMQRQRLLHRSDPPRYWTFVDEAVLHRQIGGTKVLREQLAKVVELAHLPHVTVQVIPYSAGAYMGADSPFVLFEIGDRTVPLVVHLELLTRSEYLEKPDEVAGYREAIDHLRATALSPQESMNRIIAAAEVLAL</sequence>
<evidence type="ECO:0000313" key="3">
    <source>
        <dbReference type="Proteomes" id="UP000603904"/>
    </source>
</evidence>
<dbReference type="InterPro" id="IPR001387">
    <property type="entry name" value="Cro/C1-type_HTH"/>
</dbReference>
<dbReference type="InterPro" id="IPR043917">
    <property type="entry name" value="DUF5753"/>
</dbReference>
<organism evidence="2 3">
    <name type="scientific">Microbispora corallina</name>
    <dbReference type="NCBI Taxonomy" id="83302"/>
    <lineage>
        <taxon>Bacteria</taxon>
        <taxon>Bacillati</taxon>
        <taxon>Actinomycetota</taxon>
        <taxon>Actinomycetes</taxon>
        <taxon>Streptosporangiales</taxon>
        <taxon>Streptosporangiaceae</taxon>
        <taxon>Microbispora</taxon>
    </lineage>
</organism>
<accession>A0ABQ4FXN3</accession>
<dbReference type="SUPFAM" id="SSF47413">
    <property type="entry name" value="lambda repressor-like DNA-binding domains"/>
    <property type="match status" value="1"/>
</dbReference>
<dbReference type="PROSITE" id="PS50943">
    <property type="entry name" value="HTH_CROC1"/>
    <property type="match status" value="1"/>
</dbReference>
<dbReference type="SMART" id="SM00530">
    <property type="entry name" value="HTH_XRE"/>
    <property type="match status" value="1"/>
</dbReference>
<dbReference type="InterPro" id="IPR010982">
    <property type="entry name" value="Lambda_DNA-bd_dom_sf"/>
</dbReference>
<evidence type="ECO:0000313" key="2">
    <source>
        <dbReference type="EMBL" id="GIH39586.1"/>
    </source>
</evidence>
<dbReference type="RefSeq" id="WP_204057103.1">
    <property type="nucleotide sequence ID" value="NZ_BAAAGP010000004.1"/>
</dbReference>
<reference evidence="2 3" key="1">
    <citation type="submission" date="2021-01" db="EMBL/GenBank/DDBJ databases">
        <title>Whole genome shotgun sequence of Microbispora corallina NBRC 16416.</title>
        <authorList>
            <person name="Komaki H."/>
            <person name="Tamura T."/>
        </authorList>
    </citation>
    <scope>NUCLEOTIDE SEQUENCE [LARGE SCALE GENOMIC DNA]</scope>
    <source>
        <strain evidence="2 3">NBRC 16416</strain>
    </source>
</reference>
<gene>
    <name evidence="2" type="ORF">Mco01_25860</name>
</gene>
<dbReference type="Pfam" id="PF13560">
    <property type="entry name" value="HTH_31"/>
    <property type="match status" value="1"/>
</dbReference>
<protein>
    <submittedName>
        <fullName evidence="2">Transcriptional regulator</fullName>
    </submittedName>
</protein>
<name>A0ABQ4FXN3_9ACTN</name>
<dbReference type="Gene3D" id="1.10.260.40">
    <property type="entry name" value="lambda repressor-like DNA-binding domains"/>
    <property type="match status" value="1"/>
</dbReference>
<feature type="domain" description="HTH cro/C1-type" evidence="1">
    <location>
        <begin position="17"/>
        <end position="71"/>
    </location>
</feature>
<dbReference type="Proteomes" id="UP000603904">
    <property type="component" value="Unassembled WGS sequence"/>
</dbReference>
<proteinExistence type="predicted"/>
<keyword evidence="3" id="KW-1185">Reference proteome</keyword>
<evidence type="ECO:0000259" key="1">
    <source>
        <dbReference type="PROSITE" id="PS50943"/>
    </source>
</evidence>
<comment type="caution">
    <text evidence="2">The sequence shown here is derived from an EMBL/GenBank/DDBJ whole genome shotgun (WGS) entry which is preliminary data.</text>
</comment>
<dbReference type="CDD" id="cd00093">
    <property type="entry name" value="HTH_XRE"/>
    <property type="match status" value="1"/>
</dbReference>